<dbReference type="InterPro" id="IPR010982">
    <property type="entry name" value="Lambda_DNA-bd_dom_sf"/>
</dbReference>
<dbReference type="Gene3D" id="3.30.450.180">
    <property type="match status" value="1"/>
</dbReference>
<dbReference type="SMART" id="SM00530">
    <property type="entry name" value="HTH_XRE"/>
    <property type="match status" value="1"/>
</dbReference>
<dbReference type="InterPro" id="IPR041413">
    <property type="entry name" value="MLTR_LBD"/>
</dbReference>
<dbReference type="CDD" id="cd00093">
    <property type="entry name" value="HTH_XRE"/>
    <property type="match status" value="1"/>
</dbReference>
<evidence type="ECO:0000313" key="2">
    <source>
        <dbReference type="EMBL" id="TDF91240.1"/>
    </source>
</evidence>
<protein>
    <submittedName>
        <fullName evidence="2">Transcriptional regulator</fullName>
    </submittedName>
</protein>
<dbReference type="Pfam" id="PF17765">
    <property type="entry name" value="MLTR_LBD"/>
    <property type="match status" value="1"/>
</dbReference>
<reference evidence="2 3" key="1">
    <citation type="submission" date="2019-03" db="EMBL/GenBank/DDBJ databases">
        <title>This is whole genome sequence of Paenibacillus sp MS74 strain.</title>
        <authorList>
            <person name="Trinh H.N."/>
        </authorList>
    </citation>
    <scope>NUCLEOTIDE SEQUENCE [LARGE SCALE GENOMIC DNA]</scope>
    <source>
        <strain evidence="2 3">MS74</strain>
    </source>
</reference>
<dbReference type="Proteomes" id="UP000295636">
    <property type="component" value="Unassembled WGS sequence"/>
</dbReference>
<name>A0A4R5KB85_9BACL</name>
<dbReference type="GO" id="GO:0003677">
    <property type="term" value="F:DNA binding"/>
    <property type="evidence" value="ECO:0007669"/>
    <property type="project" value="InterPro"/>
</dbReference>
<feature type="domain" description="HTH cro/C1-type" evidence="1">
    <location>
        <begin position="15"/>
        <end position="85"/>
    </location>
</feature>
<accession>A0A4R5KB85</accession>
<organism evidence="2 3">
    <name type="scientific">Paenibacillus piri</name>
    <dbReference type="NCBI Taxonomy" id="2547395"/>
    <lineage>
        <taxon>Bacteria</taxon>
        <taxon>Bacillati</taxon>
        <taxon>Bacillota</taxon>
        <taxon>Bacilli</taxon>
        <taxon>Bacillales</taxon>
        <taxon>Paenibacillaceae</taxon>
        <taxon>Paenibacillus</taxon>
    </lineage>
</organism>
<dbReference type="Gene3D" id="1.10.260.40">
    <property type="entry name" value="lambda repressor-like DNA-binding domains"/>
    <property type="match status" value="1"/>
</dbReference>
<evidence type="ECO:0000259" key="1">
    <source>
        <dbReference type="SMART" id="SM00530"/>
    </source>
</evidence>
<dbReference type="EMBL" id="SMRT01000029">
    <property type="protein sequence ID" value="TDF91240.1"/>
    <property type="molecule type" value="Genomic_DNA"/>
</dbReference>
<dbReference type="PANTHER" id="PTHR35010">
    <property type="entry name" value="BLL4672 PROTEIN-RELATED"/>
    <property type="match status" value="1"/>
</dbReference>
<sequence>MTLIDVERLHTLADFLKASRTSLPPDAAGLPGGRRTPGLRREEVAQLAGVSTIWYTWLEEGKEIHVPPQALNRIAAALQLNTEGRSYLFTLASRQTSSLFSETPAVIDPTLQRILDYLNPCPAFIADRRCDIIGWNKAAGTMFGTIGTFSREERNMVWLAFMKKEIRDMVVNWEDFANDFLTILRNYETQYRGDPWYGEFIEHCGQMNPLFRRLWHNSELPAEPRTQRELNHPRAGNMKFELTSFQVYARADLRCCVYTPMPGTPTEARMERLLAGY</sequence>
<dbReference type="Pfam" id="PF13560">
    <property type="entry name" value="HTH_31"/>
    <property type="match status" value="1"/>
</dbReference>
<dbReference type="OrthoDB" id="5346389at2"/>
<proteinExistence type="predicted"/>
<dbReference type="InterPro" id="IPR001387">
    <property type="entry name" value="Cro/C1-type_HTH"/>
</dbReference>
<dbReference type="AlphaFoldDB" id="A0A4R5KB85"/>
<dbReference type="RefSeq" id="WP_133236370.1">
    <property type="nucleotide sequence ID" value="NZ_SMRT01000029.1"/>
</dbReference>
<comment type="caution">
    <text evidence="2">The sequence shown here is derived from an EMBL/GenBank/DDBJ whole genome shotgun (WGS) entry which is preliminary data.</text>
</comment>
<evidence type="ECO:0000313" key="3">
    <source>
        <dbReference type="Proteomes" id="UP000295636"/>
    </source>
</evidence>
<keyword evidence="3" id="KW-1185">Reference proteome</keyword>
<gene>
    <name evidence="2" type="ORF">E1757_33220</name>
</gene>